<evidence type="ECO:0000256" key="1">
    <source>
        <dbReference type="SAM" id="MobiDB-lite"/>
    </source>
</evidence>
<dbReference type="EMBL" id="CAJFCW020000002">
    <property type="protein sequence ID" value="CAG9098364.1"/>
    <property type="molecule type" value="Genomic_DNA"/>
</dbReference>
<sequence>MQSSRYPPPTSTTPANSLSQKKNKPQDLDLRATSNFNALDEKDEEDVDDLKPFLSRLRACKSSADSSLDSPMFKLRTSSSRCSGRFSVNSPLTRSFNCDSPHSLHQAFYNDLQLCF</sequence>
<proteinExistence type="predicted"/>
<gene>
    <name evidence="2" type="ORF">BOKJ2_LOCUS4756</name>
</gene>
<evidence type="ECO:0000313" key="2">
    <source>
        <dbReference type="EMBL" id="CAD5212955.1"/>
    </source>
</evidence>
<dbReference type="Proteomes" id="UP000783686">
    <property type="component" value="Unassembled WGS sequence"/>
</dbReference>
<dbReference type="AlphaFoldDB" id="A0A811K9T9"/>
<protein>
    <submittedName>
        <fullName evidence="2">Uncharacterized protein</fullName>
    </submittedName>
</protein>
<comment type="caution">
    <text evidence="2">The sequence shown here is derived from an EMBL/GenBank/DDBJ whole genome shotgun (WGS) entry which is preliminary data.</text>
</comment>
<dbReference type="OrthoDB" id="10418471at2759"/>
<name>A0A811K9T9_9BILA</name>
<reference evidence="2" key="1">
    <citation type="submission" date="2020-09" db="EMBL/GenBank/DDBJ databases">
        <authorList>
            <person name="Kikuchi T."/>
        </authorList>
    </citation>
    <scope>NUCLEOTIDE SEQUENCE</scope>
    <source>
        <strain evidence="2">SH1</strain>
    </source>
</reference>
<feature type="compositionally biased region" description="Pro residues" evidence="1">
    <location>
        <begin position="1"/>
        <end position="11"/>
    </location>
</feature>
<dbReference type="Proteomes" id="UP000614601">
    <property type="component" value="Unassembled WGS sequence"/>
</dbReference>
<evidence type="ECO:0000313" key="3">
    <source>
        <dbReference type="Proteomes" id="UP000614601"/>
    </source>
</evidence>
<keyword evidence="3" id="KW-1185">Reference proteome</keyword>
<dbReference type="EMBL" id="CAJFDH010000002">
    <property type="protein sequence ID" value="CAD5212955.1"/>
    <property type="molecule type" value="Genomic_DNA"/>
</dbReference>
<accession>A0A811K9T9</accession>
<organism evidence="2 3">
    <name type="scientific">Bursaphelenchus okinawaensis</name>
    <dbReference type="NCBI Taxonomy" id="465554"/>
    <lineage>
        <taxon>Eukaryota</taxon>
        <taxon>Metazoa</taxon>
        <taxon>Ecdysozoa</taxon>
        <taxon>Nematoda</taxon>
        <taxon>Chromadorea</taxon>
        <taxon>Rhabditida</taxon>
        <taxon>Tylenchina</taxon>
        <taxon>Tylenchomorpha</taxon>
        <taxon>Aphelenchoidea</taxon>
        <taxon>Aphelenchoididae</taxon>
        <taxon>Bursaphelenchus</taxon>
    </lineage>
</organism>
<feature type="region of interest" description="Disordered" evidence="1">
    <location>
        <begin position="1"/>
        <end position="29"/>
    </location>
</feature>